<dbReference type="InterPro" id="IPR050345">
    <property type="entry name" value="Aliph_Amidase/BUP"/>
</dbReference>
<comment type="caution">
    <text evidence="3">The sequence shown here is derived from an EMBL/GenBank/DDBJ whole genome shotgun (WGS) entry which is preliminary data.</text>
</comment>
<dbReference type="GO" id="GO:0016787">
    <property type="term" value="F:hydrolase activity"/>
    <property type="evidence" value="ECO:0007669"/>
    <property type="project" value="UniProtKB-KW"/>
</dbReference>
<dbReference type="RefSeq" id="WP_323306305.1">
    <property type="nucleotide sequence ID" value="NZ_JAYGHX010000010.1"/>
</dbReference>
<evidence type="ECO:0000313" key="3">
    <source>
        <dbReference type="EMBL" id="MEA5392349.1"/>
    </source>
</evidence>
<organism evidence="3 4">
    <name type="scientific">Cyanobium gracile UHCC 0139</name>
    <dbReference type="NCBI Taxonomy" id="3110308"/>
    <lineage>
        <taxon>Bacteria</taxon>
        <taxon>Bacillati</taxon>
        <taxon>Cyanobacteriota</taxon>
        <taxon>Cyanophyceae</taxon>
        <taxon>Synechococcales</taxon>
        <taxon>Prochlorococcaceae</taxon>
        <taxon>Cyanobium</taxon>
    </lineage>
</organism>
<name>A0ABU5RX69_9CYAN</name>
<gene>
    <name evidence="3" type="ORF">VB738_13890</name>
</gene>
<dbReference type="Proteomes" id="UP001304461">
    <property type="component" value="Unassembled WGS sequence"/>
</dbReference>
<protein>
    <submittedName>
        <fullName evidence="3">Carbon-nitrogen hydrolase family protein</fullName>
    </submittedName>
</protein>
<dbReference type="Pfam" id="PF00795">
    <property type="entry name" value="CN_hydrolase"/>
    <property type="match status" value="1"/>
</dbReference>
<proteinExistence type="predicted"/>
<evidence type="ECO:0000313" key="4">
    <source>
        <dbReference type="Proteomes" id="UP001304461"/>
    </source>
</evidence>
<feature type="domain" description="CN hydrolase" evidence="2">
    <location>
        <begin position="22"/>
        <end position="289"/>
    </location>
</feature>
<dbReference type="EMBL" id="JAYGHX010000010">
    <property type="protein sequence ID" value="MEA5392349.1"/>
    <property type="molecule type" value="Genomic_DNA"/>
</dbReference>
<dbReference type="PANTHER" id="PTHR43674">
    <property type="entry name" value="NITRILASE C965.09-RELATED"/>
    <property type="match status" value="1"/>
</dbReference>
<dbReference type="SUPFAM" id="SSF56317">
    <property type="entry name" value="Carbon-nitrogen hydrolase"/>
    <property type="match status" value="1"/>
</dbReference>
<reference evidence="3 4" key="1">
    <citation type="submission" date="2023-12" db="EMBL/GenBank/DDBJ databases">
        <title>Baltic Sea Cyanobacteria.</title>
        <authorList>
            <person name="Delbaje E."/>
            <person name="Fewer D.P."/>
            <person name="Shishido T.K."/>
        </authorList>
    </citation>
    <scope>NUCLEOTIDE SEQUENCE [LARGE SCALE GENOMIC DNA]</scope>
    <source>
        <strain evidence="3 4">UHCC 0139</strain>
    </source>
</reference>
<dbReference type="PROSITE" id="PS50263">
    <property type="entry name" value="CN_HYDROLASE"/>
    <property type="match status" value="1"/>
</dbReference>
<evidence type="ECO:0000259" key="2">
    <source>
        <dbReference type="PROSITE" id="PS50263"/>
    </source>
</evidence>
<dbReference type="InterPro" id="IPR036526">
    <property type="entry name" value="C-N_Hydrolase_sf"/>
</dbReference>
<dbReference type="CDD" id="cd07576">
    <property type="entry name" value="R-amidase_like"/>
    <property type="match status" value="1"/>
</dbReference>
<keyword evidence="1 3" id="KW-0378">Hydrolase</keyword>
<evidence type="ECO:0000256" key="1">
    <source>
        <dbReference type="ARBA" id="ARBA00022801"/>
    </source>
</evidence>
<keyword evidence="4" id="KW-1185">Reference proteome</keyword>
<dbReference type="PANTHER" id="PTHR43674:SF2">
    <property type="entry name" value="BETA-UREIDOPROPIONASE"/>
    <property type="match status" value="1"/>
</dbReference>
<sequence>MVPDHRLHCVVRPQPPAAGEGLRLGIWQGSGSAGTPEAVDENLERLEQVCELAAGHGVQLLAFPELYLSGYIVTPAIARRLAEPVDGPSLGRVADAARRHGLAVACPYPERASVAGEERFYDAIALFDRDGSLLRNYRKTHLWGPDEKRCWSAGYRHPEEGAAFTVQAVNGVGVGLLNCYEAEFPELTRRLALAGARLVLIPTAADAWAELSTGERTDRPYPDVSRTLIPAHAFQNGCFVAYANRCGEETVNGRVMAAYLGNSVICGPHGDVLAAARAEPTLLIADCRPGEYGPTHPAATRYHEDLRPDLY</sequence>
<dbReference type="InterPro" id="IPR044083">
    <property type="entry name" value="RamA-like"/>
</dbReference>
<dbReference type="Gene3D" id="3.60.110.10">
    <property type="entry name" value="Carbon-nitrogen hydrolase"/>
    <property type="match status" value="1"/>
</dbReference>
<accession>A0ABU5RX69</accession>
<dbReference type="InterPro" id="IPR003010">
    <property type="entry name" value="C-N_Hydrolase"/>
</dbReference>